<comment type="caution">
    <text evidence="1">The sequence shown here is derived from an EMBL/GenBank/DDBJ whole genome shotgun (WGS) entry which is preliminary data.</text>
</comment>
<dbReference type="Proteomes" id="UP000276133">
    <property type="component" value="Unassembled WGS sequence"/>
</dbReference>
<name>A0A3M7QWR3_BRAPC</name>
<gene>
    <name evidence="1" type="ORF">BpHYR1_026459</name>
</gene>
<organism evidence="1 2">
    <name type="scientific">Brachionus plicatilis</name>
    <name type="common">Marine rotifer</name>
    <name type="synonym">Brachionus muelleri</name>
    <dbReference type="NCBI Taxonomy" id="10195"/>
    <lineage>
        <taxon>Eukaryota</taxon>
        <taxon>Metazoa</taxon>
        <taxon>Spiralia</taxon>
        <taxon>Gnathifera</taxon>
        <taxon>Rotifera</taxon>
        <taxon>Eurotatoria</taxon>
        <taxon>Monogononta</taxon>
        <taxon>Pseudotrocha</taxon>
        <taxon>Ploima</taxon>
        <taxon>Brachionidae</taxon>
        <taxon>Brachionus</taxon>
    </lineage>
</organism>
<accession>A0A3M7QWR3</accession>
<evidence type="ECO:0000313" key="2">
    <source>
        <dbReference type="Proteomes" id="UP000276133"/>
    </source>
</evidence>
<keyword evidence="2" id="KW-1185">Reference proteome</keyword>
<proteinExistence type="predicted"/>
<sequence length="67" mass="7197">MEFKFSLSGVVWSNWLLSRVVVLSDRLDMRKMAEPISGMSGAPTTLDTTACTNRSDVCGAASGWANA</sequence>
<dbReference type="EMBL" id="REGN01004882">
    <property type="protein sequence ID" value="RNA15820.1"/>
    <property type="molecule type" value="Genomic_DNA"/>
</dbReference>
<dbReference type="AlphaFoldDB" id="A0A3M7QWR3"/>
<reference evidence="1 2" key="1">
    <citation type="journal article" date="2018" name="Sci. Rep.">
        <title>Genomic signatures of local adaptation to the degree of environmental predictability in rotifers.</title>
        <authorList>
            <person name="Franch-Gras L."/>
            <person name="Hahn C."/>
            <person name="Garcia-Roger E.M."/>
            <person name="Carmona M.J."/>
            <person name="Serra M."/>
            <person name="Gomez A."/>
        </authorList>
    </citation>
    <scope>NUCLEOTIDE SEQUENCE [LARGE SCALE GENOMIC DNA]</scope>
    <source>
        <strain evidence="1">HYR1</strain>
    </source>
</reference>
<protein>
    <submittedName>
        <fullName evidence="1">Uncharacterized protein</fullName>
    </submittedName>
</protein>
<evidence type="ECO:0000313" key="1">
    <source>
        <dbReference type="EMBL" id="RNA15820.1"/>
    </source>
</evidence>